<dbReference type="SUPFAM" id="SSF53649">
    <property type="entry name" value="Alkaline phosphatase-like"/>
    <property type="match status" value="1"/>
</dbReference>
<evidence type="ECO:0000313" key="2">
    <source>
        <dbReference type="Proteomes" id="UP000001037"/>
    </source>
</evidence>
<dbReference type="STRING" id="694429.Pyrfu_0401"/>
<dbReference type="PANTHER" id="PTHR10151:SF120">
    <property type="entry name" value="BIS(5'-ADENOSYL)-TRIPHOSPHATASE"/>
    <property type="match status" value="1"/>
</dbReference>
<gene>
    <name evidence="1" type="ordered locus">Pyrfu_0401</name>
</gene>
<protein>
    <submittedName>
        <fullName evidence="1">Type I phosphodiesterase/nucleotide pyrophosphatase</fullName>
    </submittedName>
</protein>
<keyword evidence="2" id="KW-1185">Reference proteome</keyword>
<dbReference type="KEGG" id="pfm:Pyrfu_0401"/>
<dbReference type="Pfam" id="PF01663">
    <property type="entry name" value="Phosphodiest"/>
    <property type="match status" value="1"/>
</dbReference>
<dbReference type="GO" id="GO:0016787">
    <property type="term" value="F:hydrolase activity"/>
    <property type="evidence" value="ECO:0007669"/>
    <property type="project" value="UniProtKB-ARBA"/>
</dbReference>
<accession>G0EG25</accession>
<dbReference type="InterPro" id="IPR017850">
    <property type="entry name" value="Alkaline_phosphatase_core_sf"/>
</dbReference>
<evidence type="ECO:0000313" key="1">
    <source>
        <dbReference type="EMBL" id="AEM38273.1"/>
    </source>
</evidence>
<dbReference type="Proteomes" id="UP000001037">
    <property type="component" value="Chromosome"/>
</dbReference>
<dbReference type="AlphaFoldDB" id="G0EG25"/>
<sequence>MFVLGLDSMPPSILYEKPREVGFEYLADIVEDSKRYVMRSCHPPITVPAWMVMFTGKTPGELGIYGFRHRRPGEFKPYIVNSSFIREPTLWDIAGEKGLRSIVFGVPPTYPPKPIHGILVTDFTTPGPEKPYTWPPWVKKEIESIAGPLIFDIVYRSEDKERVRRELFEMLEQHLRVVRYLATSKKWDLFVYVEIGVDRAHHAFWKYFDTQHPRHEEHPVYSRVIPEVYQRIDKWFRKLHKKLPRDTVIVIASDHGIKAMKGAFAINQWLAEQGYLKLRKEPEKPGTDLTEDMIDWEGTIAWAWGGYYSRVYINLKGREPRGTVDPKYYEETVKQLKRDLEKIRGPQGEQWENLVYQPSELYPVVRGDAPDLMVYLDNLSWRPAGTIGWPSNYLPENDRGPDDAVHDWNGVLAIYDPEGTIGRGDAGIIDANNVASLLLELVVR</sequence>
<organism evidence="1 2">
    <name type="scientific">Pyrolobus fumarii (strain DSM 11204 / 1A)</name>
    <dbReference type="NCBI Taxonomy" id="694429"/>
    <lineage>
        <taxon>Archaea</taxon>
        <taxon>Thermoproteota</taxon>
        <taxon>Thermoprotei</taxon>
        <taxon>Desulfurococcales</taxon>
        <taxon>Pyrodictiaceae</taxon>
        <taxon>Pyrolobus</taxon>
    </lineage>
</organism>
<dbReference type="HOGENOM" id="CLU_024306_0_0_2"/>
<dbReference type="EMBL" id="CP002838">
    <property type="protein sequence ID" value="AEM38273.1"/>
    <property type="molecule type" value="Genomic_DNA"/>
</dbReference>
<dbReference type="InterPro" id="IPR002591">
    <property type="entry name" value="Phosphodiest/P_Trfase"/>
</dbReference>
<reference evidence="1 2" key="1">
    <citation type="journal article" date="2011" name="Stand. Genomic Sci.">
        <title>Complete genome sequence of the hyperthermophilic chemolithoautotroph Pyrolobus fumarii type strain (1A).</title>
        <authorList>
            <person name="Anderson I."/>
            <person name="Goker M."/>
            <person name="Nolan M."/>
            <person name="Lucas S."/>
            <person name="Hammon N."/>
            <person name="Deshpande S."/>
            <person name="Cheng J.F."/>
            <person name="Tapia R."/>
            <person name="Han C."/>
            <person name="Goodwin L."/>
            <person name="Pitluck S."/>
            <person name="Huntemann M."/>
            <person name="Liolios K."/>
            <person name="Ivanova N."/>
            <person name="Pagani I."/>
            <person name="Mavromatis K."/>
            <person name="Ovchinikova G."/>
            <person name="Pati A."/>
            <person name="Chen A."/>
            <person name="Palaniappan K."/>
            <person name="Land M."/>
            <person name="Hauser L."/>
            <person name="Brambilla E.M."/>
            <person name="Huber H."/>
            <person name="Yasawong M."/>
            <person name="Rohde M."/>
            <person name="Spring S."/>
            <person name="Abt B."/>
            <person name="Sikorski J."/>
            <person name="Wirth R."/>
            <person name="Detter J.C."/>
            <person name="Woyke T."/>
            <person name="Bristow J."/>
            <person name="Eisen J.A."/>
            <person name="Markowitz V."/>
            <person name="Hugenholtz P."/>
            <person name="Kyrpides N.C."/>
            <person name="Klenk H.P."/>
            <person name="Lapidus A."/>
        </authorList>
    </citation>
    <scope>NUCLEOTIDE SEQUENCE [LARGE SCALE GENOMIC DNA]</scope>
    <source>
        <strain evidence="2">DSM 11204 / 1A</strain>
    </source>
</reference>
<dbReference type="eggNOG" id="arCOG01377">
    <property type="taxonomic scope" value="Archaea"/>
</dbReference>
<dbReference type="InParanoid" id="G0EG25"/>
<proteinExistence type="predicted"/>
<dbReference type="PANTHER" id="PTHR10151">
    <property type="entry name" value="ECTONUCLEOTIDE PYROPHOSPHATASE/PHOSPHODIESTERASE"/>
    <property type="match status" value="1"/>
</dbReference>
<dbReference type="Gene3D" id="3.40.720.10">
    <property type="entry name" value="Alkaline Phosphatase, subunit A"/>
    <property type="match status" value="1"/>
</dbReference>
<name>G0EG25_PYRF1</name>